<keyword evidence="3" id="KW-1133">Transmembrane helix</keyword>
<reference evidence="9" key="2">
    <citation type="submission" date="2025-08" db="UniProtKB">
        <authorList>
            <consortium name="RefSeq"/>
        </authorList>
    </citation>
    <scope>IDENTIFICATION</scope>
    <source>
        <strain evidence="9">S238N-H82</strain>
        <tissue evidence="9">Testes</tissue>
    </source>
</reference>
<comment type="subcellular location">
    <subcellularLocation>
        <location evidence="1">Membrane</location>
        <topology evidence="1">Multi-pass membrane protein</topology>
    </subcellularLocation>
</comment>
<evidence type="ECO:0000259" key="7">
    <source>
        <dbReference type="Pfam" id="PF01094"/>
    </source>
</evidence>
<sequence length="329" mass="34976">MYFPAIPVAPNRRKSGMPKGSCEPVSMLLLLAAFVMAAGTTVRFGALTDDPVDLSALRLAVEYVNENNLVPSVTLEYTENSTDTLAFFDMIRQGCVQASKSIVAVIGPRLSSQVKATSPVSSGLSLPQIAPDATDPTLDNLRQFPMLLRMSWPDSVLGVALVDLVEHFGWDHVSIFVSNDDYGTHGLVEFQLIAGRKGWRVHTMQSFDPTEDPTDIAVTTQLQVIKNTGARIIVLHCLAGYAQQILYEASSLGMTGAGWAWVVSDGITGLDALGGGANGTVPEYLRGLVGPRPPASNGSHGEAFLQKWSSADPAAYPGAGGDTIGVRTT</sequence>
<keyword evidence="4" id="KW-0472">Membrane</keyword>
<evidence type="ECO:0000256" key="2">
    <source>
        <dbReference type="ARBA" id="ARBA00022692"/>
    </source>
</evidence>
<evidence type="ECO:0000313" key="8">
    <source>
        <dbReference type="Proteomes" id="UP000001554"/>
    </source>
</evidence>
<keyword evidence="6" id="KW-0325">Glycoprotein</keyword>
<protein>
    <submittedName>
        <fullName evidence="9">Glutamate receptor 3.6-like</fullName>
    </submittedName>
</protein>
<dbReference type="OMA" id="NQFHIPL"/>
<dbReference type="FunFam" id="3.40.50.2300:FF:001033">
    <property type="match status" value="1"/>
</dbReference>
<dbReference type="GO" id="GO:0016020">
    <property type="term" value="C:membrane"/>
    <property type="evidence" value="ECO:0007669"/>
    <property type="project" value="UniProtKB-SubCell"/>
</dbReference>
<reference evidence="8" key="1">
    <citation type="journal article" date="2020" name="Nat. Ecol. Evol.">
        <title>Deeply conserved synteny resolves early events in vertebrate evolution.</title>
        <authorList>
            <person name="Simakov O."/>
            <person name="Marletaz F."/>
            <person name="Yue J.X."/>
            <person name="O'Connell B."/>
            <person name="Jenkins J."/>
            <person name="Brandt A."/>
            <person name="Calef R."/>
            <person name="Tung C.H."/>
            <person name="Huang T.K."/>
            <person name="Schmutz J."/>
            <person name="Satoh N."/>
            <person name="Yu J.K."/>
            <person name="Putnam N.H."/>
            <person name="Green R.E."/>
            <person name="Rokhsar D.S."/>
        </authorList>
    </citation>
    <scope>NUCLEOTIDE SEQUENCE [LARGE SCALE GENOMIC DNA]</scope>
    <source>
        <strain evidence="8">S238N-H82</strain>
    </source>
</reference>
<keyword evidence="8" id="KW-1185">Reference proteome</keyword>
<dbReference type="PRINTS" id="PR00248">
    <property type="entry name" value="GPCRMGR"/>
</dbReference>
<keyword evidence="5" id="KW-0675">Receptor</keyword>
<dbReference type="PANTHER" id="PTHR24060">
    <property type="entry name" value="METABOTROPIC GLUTAMATE RECEPTOR"/>
    <property type="match status" value="1"/>
</dbReference>
<gene>
    <name evidence="9" type="primary">LOC118412976</name>
</gene>
<dbReference type="Proteomes" id="UP000001554">
    <property type="component" value="Chromosome 4"/>
</dbReference>
<dbReference type="Gene3D" id="3.40.50.2300">
    <property type="match status" value="2"/>
</dbReference>
<evidence type="ECO:0000313" key="9">
    <source>
        <dbReference type="RefSeq" id="XP_035671962.1"/>
    </source>
</evidence>
<dbReference type="RefSeq" id="XP_035671962.1">
    <property type="nucleotide sequence ID" value="XM_035816069.1"/>
</dbReference>
<feature type="domain" description="Receptor ligand binding region" evidence="7">
    <location>
        <begin position="54"/>
        <end position="309"/>
    </location>
</feature>
<dbReference type="InterPro" id="IPR028082">
    <property type="entry name" value="Peripla_BP_I"/>
</dbReference>
<evidence type="ECO:0000256" key="3">
    <source>
        <dbReference type="ARBA" id="ARBA00022989"/>
    </source>
</evidence>
<evidence type="ECO:0000256" key="1">
    <source>
        <dbReference type="ARBA" id="ARBA00004141"/>
    </source>
</evidence>
<organism evidence="8 9">
    <name type="scientific">Branchiostoma floridae</name>
    <name type="common">Florida lancelet</name>
    <name type="synonym">Amphioxus</name>
    <dbReference type="NCBI Taxonomy" id="7739"/>
    <lineage>
        <taxon>Eukaryota</taxon>
        <taxon>Metazoa</taxon>
        <taxon>Chordata</taxon>
        <taxon>Cephalochordata</taxon>
        <taxon>Leptocardii</taxon>
        <taxon>Amphioxiformes</taxon>
        <taxon>Branchiostomatidae</taxon>
        <taxon>Branchiostoma</taxon>
    </lineage>
</organism>
<evidence type="ECO:0000256" key="6">
    <source>
        <dbReference type="ARBA" id="ARBA00023180"/>
    </source>
</evidence>
<dbReference type="InterPro" id="IPR050726">
    <property type="entry name" value="mGluR"/>
</dbReference>
<dbReference type="GO" id="GO:0004930">
    <property type="term" value="F:G protein-coupled receptor activity"/>
    <property type="evidence" value="ECO:0007669"/>
    <property type="project" value="InterPro"/>
</dbReference>
<evidence type="ECO:0000256" key="4">
    <source>
        <dbReference type="ARBA" id="ARBA00023136"/>
    </source>
</evidence>
<dbReference type="InterPro" id="IPR001828">
    <property type="entry name" value="ANF_lig-bd_rcpt"/>
</dbReference>
<dbReference type="FunFam" id="3.40.50.2300:FF:001154">
    <property type="match status" value="1"/>
</dbReference>
<evidence type="ECO:0000256" key="5">
    <source>
        <dbReference type="ARBA" id="ARBA00023170"/>
    </source>
</evidence>
<dbReference type="OrthoDB" id="5984008at2759"/>
<dbReference type="GeneID" id="118412976"/>
<dbReference type="InterPro" id="IPR000337">
    <property type="entry name" value="GPCR_3"/>
</dbReference>
<accession>A0A9J7KWY0</accession>
<dbReference type="KEGG" id="bfo:118412976"/>
<dbReference type="AlphaFoldDB" id="A0A9J7KWY0"/>
<proteinExistence type="predicted"/>
<dbReference type="Pfam" id="PF01094">
    <property type="entry name" value="ANF_receptor"/>
    <property type="match status" value="1"/>
</dbReference>
<name>A0A9J7KWY0_BRAFL</name>
<dbReference type="SUPFAM" id="SSF53822">
    <property type="entry name" value="Periplasmic binding protein-like I"/>
    <property type="match status" value="1"/>
</dbReference>
<keyword evidence="2" id="KW-0812">Transmembrane</keyword>